<sequence length="202" mass="21767">MARPKRRRAASPSPEEAAAVTAPSKSRSNRKEALMKSVVQQPSKRNQKDGQEQGEGVPSGSAAELKSNPHKLAAPLHHMEEAANAVEVDTFDYPYCANGKKGAPPKAEKLVESHREEISRAVSQHPCHPLVLVGKSMGSRVSCMVAGTEGTDVAAVVCPGYPLRAIICNTSLKSMAITLCCIRRQLRLCMIIIINFHLLGCC</sequence>
<dbReference type="InterPro" id="IPR029058">
    <property type="entry name" value="AB_hydrolase_fold"/>
</dbReference>
<dbReference type="PANTHER" id="PTHR13136:SF11">
    <property type="entry name" value="TESTIS-EXPRESSED PROTEIN 30"/>
    <property type="match status" value="1"/>
</dbReference>
<accession>A0A2K1INT4</accession>
<name>A0A2K1INT4_PHYPA</name>
<dbReference type="STRING" id="3218.A0A2K1INT4"/>
<organism evidence="3">
    <name type="scientific">Physcomitrium patens</name>
    <name type="common">Spreading-leaved earth moss</name>
    <name type="synonym">Physcomitrella patens</name>
    <dbReference type="NCBI Taxonomy" id="3218"/>
    <lineage>
        <taxon>Eukaryota</taxon>
        <taxon>Viridiplantae</taxon>
        <taxon>Streptophyta</taxon>
        <taxon>Embryophyta</taxon>
        <taxon>Bryophyta</taxon>
        <taxon>Bryophytina</taxon>
        <taxon>Bryopsida</taxon>
        <taxon>Funariidae</taxon>
        <taxon>Funariales</taxon>
        <taxon>Funariaceae</taxon>
        <taxon>Physcomitrium</taxon>
    </lineage>
</organism>
<dbReference type="PaxDb" id="3218-PP1S100_48V6.1"/>
<evidence type="ECO:0000256" key="1">
    <source>
        <dbReference type="SAM" id="MobiDB-lite"/>
    </source>
</evidence>
<dbReference type="Gramene" id="Pp3c22_17300V3.1">
    <property type="protein sequence ID" value="Pp3c22_17300V3.1"/>
    <property type="gene ID" value="Pp3c22_17300"/>
</dbReference>
<feature type="compositionally biased region" description="Low complexity" evidence="1">
    <location>
        <begin position="10"/>
        <end position="24"/>
    </location>
</feature>
<dbReference type="EnsemblPlants" id="Pp3c22_17300V3.1">
    <property type="protein sequence ID" value="Pp3c22_17300V3.1"/>
    <property type="gene ID" value="Pp3c22_17300"/>
</dbReference>
<reference evidence="3 5" key="1">
    <citation type="journal article" date="2008" name="Science">
        <title>The Physcomitrella genome reveals evolutionary insights into the conquest of land by plants.</title>
        <authorList>
            <person name="Rensing S."/>
            <person name="Lang D."/>
            <person name="Zimmer A."/>
            <person name="Terry A."/>
            <person name="Salamov A."/>
            <person name="Shapiro H."/>
            <person name="Nishiyama T."/>
            <person name="Perroud P.-F."/>
            <person name="Lindquist E."/>
            <person name="Kamisugi Y."/>
            <person name="Tanahashi T."/>
            <person name="Sakakibara K."/>
            <person name="Fujita T."/>
            <person name="Oishi K."/>
            <person name="Shin-I T."/>
            <person name="Kuroki Y."/>
            <person name="Toyoda A."/>
            <person name="Suzuki Y."/>
            <person name="Hashimoto A."/>
            <person name="Yamaguchi K."/>
            <person name="Sugano A."/>
            <person name="Kohara Y."/>
            <person name="Fujiyama A."/>
            <person name="Anterola A."/>
            <person name="Aoki S."/>
            <person name="Ashton N."/>
            <person name="Barbazuk W.B."/>
            <person name="Barker E."/>
            <person name="Bennetzen J."/>
            <person name="Bezanilla M."/>
            <person name="Blankenship R."/>
            <person name="Cho S.H."/>
            <person name="Dutcher S."/>
            <person name="Estelle M."/>
            <person name="Fawcett J.A."/>
            <person name="Gundlach H."/>
            <person name="Hanada K."/>
            <person name="Heyl A."/>
            <person name="Hicks K.A."/>
            <person name="Hugh J."/>
            <person name="Lohr M."/>
            <person name="Mayer K."/>
            <person name="Melkozernov A."/>
            <person name="Murata T."/>
            <person name="Nelson D."/>
            <person name="Pils B."/>
            <person name="Prigge M."/>
            <person name="Reiss B."/>
            <person name="Renner T."/>
            <person name="Rombauts S."/>
            <person name="Rushton P."/>
            <person name="Sanderfoot A."/>
            <person name="Schween G."/>
            <person name="Shiu S.-H."/>
            <person name="Stueber K."/>
            <person name="Theodoulou F.L."/>
            <person name="Tu H."/>
            <person name="Van de Peer Y."/>
            <person name="Verrier P.J."/>
            <person name="Waters E."/>
            <person name="Wood A."/>
            <person name="Yang L."/>
            <person name="Cove D."/>
            <person name="Cuming A."/>
            <person name="Hasebe M."/>
            <person name="Lucas S."/>
            <person name="Mishler D.B."/>
            <person name="Reski R."/>
            <person name="Grigoriev I."/>
            <person name="Quatrano R.S."/>
            <person name="Boore J.L."/>
        </authorList>
    </citation>
    <scope>NUCLEOTIDE SEQUENCE [LARGE SCALE GENOMIC DNA]</scope>
    <source>
        <strain evidence="4 5">cv. Gransden 2004</strain>
    </source>
</reference>
<feature type="domain" description="KANL3/Tex30 alpha/beta hydrolase-like" evidence="2">
    <location>
        <begin position="82"/>
        <end position="166"/>
    </location>
</feature>
<gene>
    <name evidence="3" type="ORF">PHYPA_027257</name>
</gene>
<evidence type="ECO:0000313" key="5">
    <source>
        <dbReference type="Proteomes" id="UP000006727"/>
    </source>
</evidence>
<reference evidence="3 5" key="2">
    <citation type="journal article" date="2018" name="Plant J.">
        <title>The Physcomitrella patens chromosome-scale assembly reveals moss genome structure and evolution.</title>
        <authorList>
            <person name="Lang D."/>
            <person name="Ullrich K.K."/>
            <person name="Murat F."/>
            <person name="Fuchs J."/>
            <person name="Jenkins J."/>
            <person name="Haas F.B."/>
            <person name="Piednoel M."/>
            <person name="Gundlach H."/>
            <person name="Van Bel M."/>
            <person name="Meyberg R."/>
            <person name="Vives C."/>
            <person name="Morata J."/>
            <person name="Symeonidi A."/>
            <person name="Hiss M."/>
            <person name="Muchero W."/>
            <person name="Kamisugi Y."/>
            <person name="Saleh O."/>
            <person name="Blanc G."/>
            <person name="Decker E.L."/>
            <person name="van Gessel N."/>
            <person name="Grimwood J."/>
            <person name="Hayes R.D."/>
            <person name="Graham S.W."/>
            <person name="Gunter L.E."/>
            <person name="McDaniel S.F."/>
            <person name="Hoernstein S.N.W."/>
            <person name="Larsson A."/>
            <person name="Li F.W."/>
            <person name="Perroud P.F."/>
            <person name="Phillips J."/>
            <person name="Ranjan P."/>
            <person name="Rokshar D.S."/>
            <person name="Rothfels C.J."/>
            <person name="Schneider L."/>
            <person name="Shu S."/>
            <person name="Stevenson D.W."/>
            <person name="Thummler F."/>
            <person name="Tillich M."/>
            <person name="Villarreal Aguilar J.C."/>
            <person name="Widiez T."/>
            <person name="Wong G.K."/>
            <person name="Wymore A."/>
            <person name="Zhang Y."/>
            <person name="Zimmer A.D."/>
            <person name="Quatrano R.S."/>
            <person name="Mayer K.F.X."/>
            <person name="Goodstein D."/>
            <person name="Casacuberta J.M."/>
            <person name="Vandepoele K."/>
            <person name="Reski R."/>
            <person name="Cuming A.C."/>
            <person name="Tuskan G.A."/>
            <person name="Maumus F."/>
            <person name="Salse J."/>
            <person name="Schmutz J."/>
            <person name="Rensing S.A."/>
        </authorList>
    </citation>
    <scope>NUCLEOTIDE SEQUENCE [LARGE SCALE GENOMIC DNA]</scope>
    <source>
        <strain evidence="4 5">cv. Gransden 2004</strain>
    </source>
</reference>
<reference evidence="4" key="3">
    <citation type="submission" date="2020-12" db="UniProtKB">
        <authorList>
            <consortium name="EnsemblPlants"/>
        </authorList>
    </citation>
    <scope>IDENTIFICATION</scope>
</reference>
<protein>
    <recommendedName>
        <fullName evidence="2">KANL3/Tex30 alpha/beta hydrolase-like domain-containing protein</fullName>
    </recommendedName>
</protein>
<keyword evidence="5" id="KW-1185">Reference proteome</keyword>
<dbReference type="Proteomes" id="UP000006727">
    <property type="component" value="Chromosome 22"/>
</dbReference>
<dbReference type="Gene3D" id="3.40.50.1820">
    <property type="entry name" value="alpha/beta hydrolase"/>
    <property type="match status" value="1"/>
</dbReference>
<evidence type="ECO:0000259" key="2">
    <source>
        <dbReference type="Pfam" id="PF20408"/>
    </source>
</evidence>
<proteinExistence type="predicted"/>
<feature type="region of interest" description="Disordered" evidence="1">
    <location>
        <begin position="1"/>
        <end position="65"/>
    </location>
</feature>
<dbReference type="InterPro" id="IPR026555">
    <property type="entry name" value="NSL3/Tex30"/>
</dbReference>
<evidence type="ECO:0000313" key="3">
    <source>
        <dbReference type="EMBL" id="PNR30941.1"/>
    </source>
</evidence>
<evidence type="ECO:0000313" key="4">
    <source>
        <dbReference type="EnsemblPlants" id="Pp3c22_17300V3.1"/>
    </source>
</evidence>
<dbReference type="PANTHER" id="PTHR13136">
    <property type="entry name" value="TESTIS DEVELOPMENT PROTEIN PRTD"/>
    <property type="match status" value="1"/>
</dbReference>
<dbReference type="AlphaFoldDB" id="A0A2K1INT4"/>
<dbReference type="Pfam" id="PF20408">
    <property type="entry name" value="Abhydrolase_11"/>
    <property type="match status" value="1"/>
</dbReference>
<dbReference type="EMBL" id="ABEU02000022">
    <property type="protein sequence ID" value="PNR30941.1"/>
    <property type="molecule type" value="Genomic_DNA"/>
</dbReference>
<dbReference type="InterPro" id="IPR046879">
    <property type="entry name" value="KANL3/Tex30_Abhydrolase"/>
</dbReference>
<dbReference type="InParanoid" id="A0A2K1INT4"/>
<dbReference type="SUPFAM" id="SSF53474">
    <property type="entry name" value="alpha/beta-Hydrolases"/>
    <property type="match status" value="1"/>
</dbReference>